<reference evidence="2" key="1">
    <citation type="journal article" date="2021" name="Sci. Rep.">
        <title>Diploid genomic architecture of Nitzschia inconspicua, an elite biomass production diatom.</title>
        <authorList>
            <person name="Oliver A."/>
            <person name="Podell S."/>
            <person name="Pinowska A."/>
            <person name="Traller J.C."/>
            <person name="Smith S.R."/>
            <person name="McClure R."/>
            <person name="Beliaev A."/>
            <person name="Bohutskyi P."/>
            <person name="Hill E.A."/>
            <person name="Rabines A."/>
            <person name="Zheng H."/>
            <person name="Allen L.Z."/>
            <person name="Kuo A."/>
            <person name="Grigoriev I.V."/>
            <person name="Allen A.E."/>
            <person name="Hazlebeck D."/>
            <person name="Allen E.E."/>
        </authorList>
    </citation>
    <scope>NUCLEOTIDE SEQUENCE</scope>
    <source>
        <strain evidence="2">Hildebrandi</strain>
    </source>
</reference>
<reference evidence="2" key="2">
    <citation type="submission" date="2021-04" db="EMBL/GenBank/DDBJ databases">
        <authorList>
            <person name="Podell S."/>
        </authorList>
    </citation>
    <scope>NUCLEOTIDE SEQUENCE</scope>
    <source>
        <strain evidence="2">Hildebrandi</strain>
    </source>
</reference>
<gene>
    <name evidence="2" type="ORF">IV203_027525</name>
</gene>
<evidence type="ECO:0000313" key="2">
    <source>
        <dbReference type="EMBL" id="KAG7369779.1"/>
    </source>
</evidence>
<feature type="compositionally biased region" description="Basic and acidic residues" evidence="1">
    <location>
        <begin position="64"/>
        <end position="74"/>
    </location>
</feature>
<evidence type="ECO:0000313" key="3">
    <source>
        <dbReference type="Proteomes" id="UP000693970"/>
    </source>
</evidence>
<accession>A0A9K3Q651</accession>
<dbReference type="Proteomes" id="UP000693970">
    <property type="component" value="Unassembled WGS sequence"/>
</dbReference>
<evidence type="ECO:0000256" key="1">
    <source>
        <dbReference type="SAM" id="MobiDB-lite"/>
    </source>
</evidence>
<feature type="compositionally biased region" description="Basic and acidic residues" evidence="1">
    <location>
        <begin position="18"/>
        <end position="49"/>
    </location>
</feature>
<name>A0A9K3Q651_9STRA</name>
<dbReference type="EMBL" id="JAGRRH010000005">
    <property type="protein sequence ID" value="KAG7369779.1"/>
    <property type="molecule type" value="Genomic_DNA"/>
</dbReference>
<dbReference type="AlphaFoldDB" id="A0A9K3Q651"/>
<organism evidence="2 3">
    <name type="scientific">Nitzschia inconspicua</name>
    <dbReference type="NCBI Taxonomy" id="303405"/>
    <lineage>
        <taxon>Eukaryota</taxon>
        <taxon>Sar</taxon>
        <taxon>Stramenopiles</taxon>
        <taxon>Ochrophyta</taxon>
        <taxon>Bacillariophyta</taxon>
        <taxon>Bacillariophyceae</taxon>
        <taxon>Bacillariophycidae</taxon>
        <taxon>Bacillariales</taxon>
        <taxon>Bacillariaceae</taxon>
        <taxon>Nitzschia</taxon>
    </lineage>
</organism>
<proteinExistence type="predicted"/>
<feature type="compositionally biased region" description="Polar residues" evidence="1">
    <location>
        <begin position="50"/>
        <end position="60"/>
    </location>
</feature>
<comment type="caution">
    <text evidence="2">The sequence shown here is derived from an EMBL/GenBank/DDBJ whole genome shotgun (WGS) entry which is preliminary data.</text>
</comment>
<feature type="region of interest" description="Disordered" evidence="1">
    <location>
        <begin position="18"/>
        <end position="84"/>
    </location>
</feature>
<sequence length="203" mass="22988">MDAVLAQMLAREAVKKKPELARVEIEEKAPAPKKEPERLTSLKKAEVQDKQVQAPVNSTPLPKVELKKAQKNERPNVQVNSAPLPKIELKKAEVKERPTVEVNKDPVVKVQLKKAEVKERPSIEVNKEPAVKVQLKKAEVKERPAIEVNASSLPTVQLRKTEVESKPKTPSTDEQPKQLVHLRKPGKGRFRNLEQYYQEEPQS</sequence>
<feature type="compositionally biased region" description="Basic residues" evidence="1">
    <location>
        <begin position="180"/>
        <end position="190"/>
    </location>
</feature>
<keyword evidence="3" id="KW-1185">Reference proteome</keyword>
<protein>
    <submittedName>
        <fullName evidence="2">Uncharacterized protein</fullName>
    </submittedName>
</protein>
<feature type="region of interest" description="Disordered" evidence="1">
    <location>
        <begin position="146"/>
        <end position="203"/>
    </location>
</feature>